<dbReference type="Proteomes" id="UP001208570">
    <property type="component" value="Unassembled WGS sequence"/>
</dbReference>
<accession>A0AAD9IRU9</accession>
<feature type="domain" description="NADAR" evidence="1">
    <location>
        <begin position="57"/>
        <end position="159"/>
    </location>
</feature>
<keyword evidence="3" id="KW-1185">Reference proteome</keyword>
<dbReference type="AlphaFoldDB" id="A0AAD9IRU9"/>
<dbReference type="InterPro" id="IPR037238">
    <property type="entry name" value="YbiA-like_sf"/>
</dbReference>
<name>A0AAD9IRU9_9ANNE</name>
<organism evidence="2 3">
    <name type="scientific">Paralvinella palmiformis</name>
    <dbReference type="NCBI Taxonomy" id="53620"/>
    <lineage>
        <taxon>Eukaryota</taxon>
        <taxon>Metazoa</taxon>
        <taxon>Spiralia</taxon>
        <taxon>Lophotrochozoa</taxon>
        <taxon>Annelida</taxon>
        <taxon>Polychaeta</taxon>
        <taxon>Sedentaria</taxon>
        <taxon>Canalipalpata</taxon>
        <taxon>Terebellida</taxon>
        <taxon>Terebelliformia</taxon>
        <taxon>Alvinellidae</taxon>
        <taxon>Paralvinella</taxon>
    </lineage>
</organism>
<comment type="caution">
    <text evidence="2">The sequence shown here is derived from an EMBL/GenBank/DDBJ whole genome shotgun (WGS) entry which is preliminary data.</text>
</comment>
<dbReference type="Gene3D" id="1.10.357.40">
    <property type="entry name" value="YbiA-like"/>
    <property type="match status" value="1"/>
</dbReference>
<dbReference type="Pfam" id="PF08719">
    <property type="entry name" value="NADAR"/>
    <property type="match status" value="1"/>
</dbReference>
<gene>
    <name evidence="2" type="ORF">LSH36_2021g00012</name>
</gene>
<reference evidence="2" key="1">
    <citation type="journal article" date="2023" name="Mol. Biol. Evol.">
        <title>Third-Generation Sequencing Reveals the Adaptive Role of the Epigenome in Three Deep-Sea Polychaetes.</title>
        <authorList>
            <person name="Perez M."/>
            <person name="Aroh O."/>
            <person name="Sun Y."/>
            <person name="Lan Y."/>
            <person name="Juniper S.K."/>
            <person name="Young C.R."/>
            <person name="Angers B."/>
            <person name="Qian P.Y."/>
        </authorList>
    </citation>
    <scope>NUCLEOTIDE SEQUENCE</scope>
    <source>
        <strain evidence="2">P08H-3</strain>
    </source>
</reference>
<protein>
    <recommendedName>
        <fullName evidence="1">NADAR domain-containing protein</fullName>
    </recommendedName>
</protein>
<proteinExistence type="predicted"/>
<dbReference type="EMBL" id="JAODUP010002021">
    <property type="protein sequence ID" value="KAK2139110.1"/>
    <property type="molecule type" value="Genomic_DNA"/>
</dbReference>
<sequence>MSGRTVLNLFLNSGTFCRCSVCMRVQPSGCVDQASPVYQVRLLVSVLRPMSGLQGNIKQRKLDPVTIKHAGDGIKDTADWMDRHAHVIMEEGVRAKFTQNYELVTAITLTGSRNFLECYQYDTYWGIDLSLSEATTRDDLSHIKSKNLMGDILATIRDNAKLIM</sequence>
<evidence type="ECO:0000313" key="3">
    <source>
        <dbReference type="Proteomes" id="UP001208570"/>
    </source>
</evidence>
<dbReference type="InterPro" id="IPR012816">
    <property type="entry name" value="NADAR"/>
</dbReference>
<dbReference type="CDD" id="cd15457">
    <property type="entry name" value="NADAR"/>
    <property type="match status" value="1"/>
</dbReference>
<evidence type="ECO:0000259" key="1">
    <source>
        <dbReference type="Pfam" id="PF08719"/>
    </source>
</evidence>
<evidence type="ECO:0000313" key="2">
    <source>
        <dbReference type="EMBL" id="KAK2139110.1"/>
    </source>
</evidence>
<dbReference type="SUPFAM" id="SSF143990">
    <property type="entry name" value="YbiA-like"/>
    <property type="match status" value="1"/>
</dbReference>